<dbReference type="InterPro" id="IPR005495">
    <property type="entry name" value="LptG/LptF_permease"/>
</dbReference>
<organism evidence="10 11">
    <name type="scientific">Chitinibacter fontanus</name>
    <dbReference type="NCBI Taxonomy" id="1737446"/>
    <lineage>
        <taxon>Bacteria</taxon>
        <taxon>Pseudomonadati</taxon>
        <taxon>Pseudomonadota</taxon>
        <taxon>Betaproteobacteria</taxon>
        <taxon>Neisseriales</taxon>
        <taxon>Chitinibacteraceae</taxon>
        <taxon>Chitinibacter</taxon>
    </lineage>
</organism>
<gene>
    <name evidence="10" type="primary">lptF</name>
    <name evidence="10" type="ORF">HZU75_05350</name>
</gene>
<feature type="transmembrane region" description="Helical" evidence="9">
    <location>
        <begin position="101"/>
        <end position="124"/>
    </location>
</feature>
<dbReference type="PANTHER" id="PTHR33529">
    <property type="entry name" value="SLR0882 PROTEIN-RELATED"/>
    <property type="match status" value="1"/>
</dbReference>
<name>A0A7D5V8V0_9NEIS</name>
<dbReference type="Proteomes" id="UP000510822">
    <property type="component" value="Chromosome"/>
</dbReference>
<evidence type="ECO:0000256" key="4">
    <source>
        <dbReference type="ARBA" id="ARBA00022475"/>
    </source>
</evidence>
<dbReference type="EMBL" id="CP058952">
    <property type="protein sequence ID" value="QLI80995.1"/>
    <property type="molecule type" value="Genomic_DNA"/>
</dbReference>
<dbReference type="GO" id="GO:0043190">
    <property type="term" value="C:ATP-binding cassette (ABC) transporter complex"/>
    <property type="evidence" value="ECO:0007669"/>
    <property type="project" value="InterPro"/>
</dbReference>
<evidence type="ECO:0000256" key="8">
    <source>
        <dbReference type="ARBA" id="ARBA00023136"/>
    </source>
</evidence>
<proteinExistence type="predicted"/>
<keyword evidence="8 9" id="KW-0472">Membrane</keyword>
<feature type="transmembrane region" description="Helical" evidence="9">
    <location>
        <begin position="299"/>
        <end position="321"/>
    </location>
</feature>
<dbReference type="Pfam" id="PF03739">
    <property type="entry name" value="LptF_LptG"/>
    <property type="match status" value="1"/>
</dbReference>
<dbReference type="NCBIfam" id="TIGR04407">
    <property type="entry name" value="LptF_YjgP"/>
    <property type="match status" value="1"/>
</dbReference>
<protein>
    <recommendedName>
        <fullName evidence="2">Lipopolysaccharide export system permease protein LptF</fullName>
    </recommendedName>
</protein>
<keyword evidence="3" id="KW-0813">Transport</keyword>
<keyword evidence="5" id="KW-0997">Cell inner membrane</keyword>
<evidence type="ECO:0000256" key="9">
    <source>
        <dbReference type="SAM" id="Phobius"/>
    </source>
</evidence>
<reference evidence="10 11" key="1">
    <citation type="journal article" date="2016" name="Int. J. Syst. Evol. Microbiol.">
        <title>Chitinibacter fontanus sp. nov., isolated from a spring.</title>
        <authorList>
            <person name="Sheu S.Y."/>
            <person name="Li Y.S."/>
            <person name="Young C.C."/>
            <person name="Chen W.M."/>
        </authorList>
    </citation>
    <scope>NUCLEOTIDE SEQUENCE [LARGE SCALE GENOMIC DNA]</scope>
    <source>
        <strain evidence="10 11">STM-7</strain>
    </source>
</reference>
<evidence type="ECO:0000256" key="5">
    <source>
        <dbReference type="ARBA" id="ARBA00022519"/>
    </source>
</evidence>
<evidence type="ECO:0000256" key="1">
    <source>
        <dbReference type="ARBA" id="ARBA00004429"/>
    </source>
</evidence>
<sequence>MLFRKTLIHEMTWMAFALFIVLMLIVMTSQIVRLLGEAALGALASSAVWAVMGFTAVRYLPTLFSLMLFITILSVITRLWKDHEMFVWFSAGRSIYSFIPPVLLMGLPVVVLIGALSLGVSPWAQLKGKEYREASLKNQEVTQVAPGVFRESKGADRVYFIENFSPERGFGENVFLQIRRDGKVSTVLADRGGVEIDEHGDRWMWLKQAKAYQGIPGQAQYDILRFEEGKIRIDDPSTPVISPATEATKTVELIKELNPQRWAELHWRLALPIQALILMLAAIPLAFANPRGGRSFHILFAAILAFSYYNAINVLQAWIAAGKIPGVVGMWPLHGLMAALTAGLYIWRSKVRG</sequence>
<dbReference type="RefSeq" id="WP_180308126.1">
    <property type="nucleotide sequence ID" value="NZ_CP058952.1"/>
</dbReference>
<feature type="transmembrane region" description="Helical" evidence="9">
    <location>
        <begin position="60"/>
        <end position="80"/>
    </location>
</feature>
<evidence type="ECO:0000256" key="7">
    <source>
        <dbReference type="ARBA" id="ARBA00022989"/>
    </source>
</evidence>
<dbReference type="AlphaFoldDB" id="A0A7D5V8V0"/>
<keyword evidence="4" id="KW-1003">Cell membrane</keyword>
<keyword evidence="6 9" id="KW-0812">Transmembrane</keyword>
<accession>A0A7D5V8V0</accession>
<keyword evidence="11" id="KW-1185">Reference proteome</keyword>
<comment type="subcellular location">
    <subcellularLocation>
        <location evidence="1">Cell inner membrane</location>
        <topology evidence="1">Multi-pass membrane protein</topology>
    </subcellularLocation>
</comment>
<evidence type="ECO:0000256" key="6">
    <source>
        <dbReference type="ARBA" id="ARBA00022692"/>
    </source>
</evidence>
<feature type="transmembrane region" description="Helical" evidence="9">
    <location>
        <begin position="327"/>
        <end position="347"/>
    </location>
</feature>
<dbReference type="PANTHER" id="PTHR33529:SF7">
    <property type="entry name" value="LIPOPOLYSACCHARIDE EXPORT SYSTEM PERMEASE PROTEIN LPTF"/>
    <property type="match status" value="1"/>
</dbReference>
<evidence type="ECO:0000313" key="10">
    <source>
        <dbReference type="EMBL" id="QLI80995.1"/>
    </source>
</evidence>
<keyword evidence="7 9" id="KW-1133">Transmembrane helix</keyword>
<evidence type="ECO:0000256" key="3">
    <source>
        <dbReference type="ARBA" id="ARBA00022448"/>
    </source>
</evidence>
<dbReference type="InterPro" id="IPR030922">
    <property type="entry name" value="LptF"/>
</dbReference>
<evidence type="ECO:0000313" key="11">
    <source>
        <dbReference type="Proteomes" id="UP000510822"/>
    </source>
</evidence>
<dbReference type="GO" id="GO:0015920">
    <property type="term" value="P:lipopolysaccharide transport"/>
    <property type="evidence" value="ECO:0007669"/>
    <property type="project" value="TreeGrafter"/>
</dbReference>
<dbReference type="GO" id="GO:0055085">
    <property type="term" value="P:transmembrane transport"/>
    <property type="evidence" value="ECO:0007669"/>
    <property type="project" value="InterPro"/>
</dbReference>
<feature type="transmembrane region" description="Helical" evidence="9">
    <location>
        <begin position="265"/>
        <end position="287"/>
    </location>
</feature>
<evidence type="ECO:0000256" key="2">
    <source>
        <dbReference type="ARBA" id="ARBA00014213"/>
    </source>
</evidence>
<dbReference type="KEGG" id="cfon:HZU75_05350"/>